<keyword evidence="2" id="KW-1133">Transmembrane helix</keyword>
<evidence type="ECO:0008006" key="5">
    <source>
        <dbReference type="Google" id="ProtNLM"/>
    </source>
</evidence>
<keyword evidence="4" id="KW-1185">Reference proteome</keyword>
<keyword evidence="2" id="KW-0812">Transmembrane</keyword>
<comment type="caution">
    <text evidence="3">The sequence shown here is derived from an EMBL/GenBank/DDBJ whole genome shotgun (WGS) entry which is preliminary data.</text>
</comment>
<dbReference type="PANTHER" id="PTHR31099:SF41">
    <property type="entry name" value="TRANSPOSASE (PUTATIVE), GYPSY TYPE-RELATED"/>
    <property type="match status" value="1"/>
</dbReference>
<gene>
    <name evidence="3" type="ORF">Tco_0803285</name>
</gene>
<feature type="coiled-coil region" evidence="1">
    <location>
        <begin position="524"/>
        <end position="551"/>
    </location>
</feature>
<evidence type="ECO:0000313" key="3">
    <source>
        <dbReference type="EMBL" id="GJS96317.1"/>
    </source>
</evidence>
<proteinExistence type="predicted"/>
<name>A0ABQ5A238_9ASTR</name>
<sequence>MISCQERKTPLVLPRRDVLRLDFDVRAGVVVGCMGHEKGGSSYYPVDNRRVDVPSLVSYAVFFALFGIPFVRKCRLGSIPFLNSHHFFELVGPTIDIVTSMLTQRELDSHRTLFNISVGLLPEFPDRNATIKDSSVEKIGMYIHFVEFVNFCVPLSKFLLCVLEYYQIDLAQLSIIGAAKVSHFELICRVVGRVPTVGTFHQFYVNSISNGWLSFSKRIGTVVPCCYSKNLDSLKNWNNHFFIDATVCPLSIPWFNGTSIIKDPFQVDDAIDLPCVELLDENRTLIQKYPEIVMMRVEMGLVDFVKSADPFNVKTGERTLAEKEVPLLVETKDMVIALTAQTIRLLDHTIANELEEHVGKKKRKVIPAALKRLELQSGPHENESGSAPRLSEEFVYSYVTPTPKQDVPEASGSTRDVNVQTHRSPVWYVVVTSNSEHGDLDADVSPKFKSHFPHIDVEVENKENVATEFAGGAGASSILGNNVETPASVPGSEYPADEFYESQNVDSATSQNIYVPEWNVTNNARRMDAEIAALKAKLEKAEEEAAKINELRGVKVSALELICNELSGQVVKLGANYESLRGEIAGEANMREDFLSLQDAAARRFEEQSAKLDAHIADVRRDMDTDLYPHMLNAITGRRWVISLAINKGYQRGLEAGIEHGQVERSLAQVEAYDPEVENKYVVAVREFENVSFSLLEELEALKDSSLALIMSALTLEGDADSTPELRKLQPSLDQATIPVYSESHVSRGSGSISHEMFLSDVIPAIYERAKRRMLGPSSSSASDEAAANVPIQGSSLFIVDYQISTLALTDDVMPVTQPQDDLYDTTVLDKPADP</sequence>
<reference evidence="3" key="1">
    <citation type="journal article" date="2022" name="Int. J. Mol. Sci.">
        <title>Draft Genome of Tanacetum Coccineum: Genomic Comparison of Closely Related Tanacetum-Family Plants.</title>
        <authorList>
            <person name="Yamashiro T."/>
            <person name="Shiraishi A."/>
            <person name="Nakayama K."/>
            <person name="Satake H."/>
        </authorList>
    </citation>
    <scope>NUCLEOTIDE SEQUENCE</scope>
</reference>
<dbReference type="EMBL" id="BQNB010011877">
    <property type="protein sequence ID" value="GJS96317.1"/>
    <property type="molecule type" value="Genomic_DNA"/>
</dbReference>
<evidence type="ECO:0000256" key="2">
    <source>
        <dbReference type="SAM" id="Phobius"/>
    </source>
</evidence>
<dbReference type="PANTHER" id="PTHR31099">
    <property type="entry name" value="OS06G0165300 PROTEIN"/>
    <property type="match status" value="1"/>
</dbReference>
<organism evidence="3 4">
    <name type="scientific">Tanacetum coccineum</name>
    <dbReference type="NCBI Taxonomy" id="301880"/>
    <lineage>
        <taxon>Eukaryota</taxon>
        <taxon>Viridiplantae</taxon>
        <taxon>Streptophyta</taxon>
        <taxon>Embryophyta</taxon>
        <taxon>Tracheophyta</taxon>
        <taxon>Spermatophyta</taxon>
        <taxon>Magnoliopsida</taxon>
        <taxon>eudicotyledons</taxon>
        <taxon>Gunneridae</taxon>
        <taxon>Pentapetalae</taxon>
        <taxon>asterids</taxon>
        <taxon>campanulids</taxon>
        <taxon>Asterales</taxon>
        <taxon>Asteraceae</taxon>
        <taxon>Asteroideae</taxon>
        <taxon>Anthemideae</taxon>
        <taxon>Anthemidinae</taxon>
        <taxon>Tanacetum</taxon>
    </lineage>
</organism>
<reference evidence="3" key="2">
    <citation type="submission" date="2022-01" db="EMBL/GenBank/DDBJ databases">
        <authorList>
            <person name="Yamashiro T."/>
            <person name="Shiraishi A."/>
            <person name="Satake H."/>
            <person name="Nakayama K."/>
        </authorList>
    </citation>
    <scope>NUCLEOTIDE SEQUENCE</scope>
</reference>
<keyword evidence="2" id="KW-0472">Membrane</keyword>
<protein>
    <recommendedName>
        <fullName evidence="5">Transposase (Putative), gypsy type</fullName>
    </recommendedName>
</protein>
<keyword evidence="1" id="KW-0175">Coiled coil</keyword>
<dbReference type="Proteomes" id="UP001151760">
    <property type="component" value="Unassembled WGS sequence"/>
</dbReference>
<evidence type="ECO:0000256" key="1">
    <source>
        <dbReference type="SAM" id="Coils"/>
    </source>
</evidence>
<accession>A0ABQ5A238</accession>
<feature type="transmembrane region" description="Helical" evidence="2">
    <location>
        <begin position="53"/>
        <end position="71"/>
    </location>
</feature>
<evidence type="ECO:0000313" key="4">
    <source>
        <dbReference type="Proteomes" id="UP001151760"/>
    </source>
</evidence>